<accession>A0ACC1Q2X1</accession>
<sequence>MSIPHWQAEGPLLSTTGNRIHSSRRVLTGTTTTMSAEIPTTMRAAVYRPGHFNLSVEDDFPVPEPMSGQVLLKVVACGACHTDIALLTNAIIDDRTYILGHEIAGYPAKCASFTSAHP</sequence>
<proteinExistence type="predicted"/>
<evidence type="ECO:0000313" key="2">
    <source>
        <dbReference type="Proteomes" id="UP001144978"/>
    </source>
</evidence>
<evidence type="ECO:0000313" key="1">
    <source>
        <dbReference type="EMBL" id="KAJ3007956.1"/>
    </source>
</evidence>
<organism evidence="1 2">
    <name type="scientific">Trametes sanguinea</name>
    <dbReference type="NCBI Taxonomy" id="158606"/>
    <lineage>
        <taxon>Eukaryota</taxon>
        <taxon>Fungi</taxon>
        <taxon>Dikarya</taxon>
        <taxon>Basidiomycota</taxon>
        <taxon>Agaricomycotina</taxon>
        <taxon>Agaricomycetes</taxon>
        <taxon>Polyporales</taxon>
        <taxon>Polyporaceae</taxon>
        <taxon>Trametes</taxon>
    </lineage>
</organism>
<dbReference type="Proteomes" id="UP001144978">
    <property type="component" value="Unassembled WGS sequence"/>
</dbReference>
<gene>
    <name evidence="1" type="ORF">NUW54_g3341</name>
</gene>
<keyword evidence="2" id="KW-1185">Reference proteome</keyword>
<name>A0ACC1Q2X1_9APHY</name>
<protein>
    <submittedName>
        <fullName evidence="1">Uncharacterized protein</fullName>
    </submittedName>
</protein>
<comment type="caution">
    <text evidence="1">The sequence shown here is derived from an EMBL/GenBank/DDBJ whole genome shotgun (WGS) entry which is preliminary data.</text>
</comment>
<dbReference type="EMBL" id="JANSHE010000694">
    <property type="protein sequence ID" value="KAJ3007956.1"/>
    <property type="molecule type" value="Genomic_DNA"/>
</dbReference>
<reference evidence="1" key="1">
    <citation type="submission" date="2022-08" db="EMBL/GenBank/DDBJ databases">
        <title>Genome Sequence of Pycnoporus sanguineus.</title>
        <authorList>
            <person name="Buettner E."/>
        </authorList>
    </citation>
    <scope>NUCLEOTIDE SEQUENCE</scope>
    <source>
        <strain evidence="1">CG-C14</strain>
    </source>
</reference>